<dbReference type="EMBL" id="CP030118">
    <property type="protein sequence ID" value="QDL11495.1"/>
    <property type="molecule type" value="Genomic_DNA"/>
</dbReference>
<dbReference type="AlphaFoldDB" id="A0A856MJE1"/>
<sequence length="37" mass="4533">MQSLQRVLCHQCDMRKRKRTPRGRTRTQSFGTRFPRI</sequence>
<evidence type="ECO:0000313" key="2">
    <source>
        <dbReference type="EMBL" id="QDL11495.1"/>
    </source>
</evidence>
<proteinExistence type="predicted"/>
<dbReference type="Proteomes" id="UP000503129">
    <property type="component" value="Chromosome"/>
</dbReference>
<evidence type="ECO:0000256" key="1">
    <source>
        <dbReference type="SAM" id="MobiDB-lite"/>
    </source>
</evidence>
<gene>
    <name evidence="2" type="ORF">DP114_29570</name>
</gene>
<accession>A0A856MJE1</accession>
<evidence type="ECO:0000313" key="3">
    <source>
        <dbReference type="Proteomes" id="UP000503129"/>
    </source>
</evidence>
<dbReference type="KEGG" id="bsen:DP114_29570"/>
<organism evidence="2 3">
    <name type="scientific">Brasilonema sennae CENA114</name>
    <dbReference type="NCBI Taxonomy" id="415709"/>
    <lineage>
        <taxon>Bacteria</taxon>
        <taxon>Bacillati</taxon>
        <taxon>Cyanobacteriota</taxon>
        <taxon>Cyanophyceae</taxon>
        <taxon>Nostocales</taxon>
        <taxon>Scytonemataceae</taxon>
        <taxon>Brasilonema</taxon>
        <taxon>Bromeliae group (in: Brasilonema)</taxon>
    </lineage>
</organism>
<protein>
    <submittedName>
        <fullName evidence="2">Uncharacterized protein</fullName>
    </submittedName>
</protein>
<feature type="region of interest" description="Disordered" evidence="1">
    <location>
        <begin position="15"/>
        <end position="37"/>
    </location>
</feature>
<reference evidence="2 3" key="1">
    <citation type="submission" date="2018-06" db="EMBL/GenBank/DDBJ databases">
        <title>Comparative genomics of Brasilonema spp. strains.</title>
        <authorList>
            <person name="Alvarenga D.O."/>
            <person name="Fiore M.F."/>
            <person name="Varani A.M."/>
        </authorList>
    </citation>
    <scope>NUCLEOTIDE SEQUENCE [LARGE SCALE GENOMIC DNA]</scope>
    <source>
        <strain evidence="2 3">CENA114</strain>
    </source>
</reference>
<feature type="compositionally biased region" description="Basic residues" evidence="1">
    <location>
        <begin position="15"/>
        <end position="25"/>
    </location>
</feature>
<keyword evidence="3" id="KW-1185">Reference proteome</keyword>
<name>A0A856MJE1_9CYAN</name>